<organism evidence="1 2">
    <name type="scientific">Falsibacillus albus</name>
    <dbReference type="NCBI Taxonomy" id="2478915"/>
    <lineage>
        <taxon>Bacteria</taxon>
        <taxon>Bacillati</taxon>
        <taxon>Bacillota</taxon>
        <taxon>Bacilli</taxon>
        <taxon>Bacillales</taxon>
        <taxon>Bacillaceae</taxon>
        <taxon>Falsibacillus</taxon>
    </lineage>
</organism>
<comment type="caution">
    <text evidence="1">The sequence shown here is derived from an EMBL/GenBank/DDBJ whole genome shotgun (WGS) entry which is preliminary data.</text>
</comment>
<evidence type="ECO:0000313" key="1">
    <source>
        <dbReference type="EMBL" id="RLQ96119.1"/>
    </source>
</evidence>
<dbReference type="InterPro" id="IPR002591">
    <property type="entry name" value="Phosphodiest/P_Trfase"/>
</dbReference>
<dbReference type="PANTHER" id="PTHR10151">
    <property type="entry name" value="ECTONUCLEOTIDE PYROPHOSPHATASE/PHOSPHODIESTERASE"/>
    <property type="match status" value="1"/>
</dbReference>
<sequence length="448" mass="50628">MEAPMTSKRLVVISFDCLSALDFPFLQELPNFREYLKGSAYCKNVETIYPSVTYPCHATIVTGKFPKNHGVINNTLIQPGKESPDWYWHRRNIKGTTLYDEAKKAGKKTAALLWPVTAKADIDYNMPEIFANRPWHNQIAVSLLNGSPAFQLDMNRRFGHIRKGLNQPELDDFVLESTVQTIKDKKPELLLVHFTDLDTQRHYHGFDSNEAKDAIKRHDIRLGRIISALKESQLYDDTILVLLGDHSALDESKVIKPNVFLKGTQMIKIDKNNHIEAWEVYCKSCDGSAYIYVKDHRTDVITSLKSKLDLLVQDENNGIDKVYTGAEASKLGADPACHFMLEARKGYYFSESHHGNFIEEIKKEDVMARKYTLACHGYSPKKEGYATVFMAKGKGIRPDTAIPSMHLVDEGPTLAHILGLDLGKTDGRIIEELFSGPINPERMGGKIQ</sequence>
<dbReference type="CDD" id="cd16018">
    <property type="entry name" value="Enpp"/>
    <property type="match status" value="1"/>
</dbReference>
<evidence type="ECO:0000313" key="2">
    <source>
        <dbReference type="Proteomes" id="UP000276770"/>
    </source>
</evidence>
<accession>A0A3L7K148</accession>
<dbReference type="PANTHER" id="PTHR10151:SF120">
    <property type="entry name" value="BIS(5'-ADENOSYL)-TRIPHOSPHATASE"/>
    <property type="match status" value="1"/>
</dbReference>
<dbReference type="InterPro" id="IPR017850">
    <property type="entry name" value="Alkaline_phosphatase_core_sf"/>
</dbReference>
<dbReference type="Pfam" id="PF01663">
    <property type="entry name" value="Phosphodiest"/>
    <property type="match status" value="1"/>
</dbReference>
<dbReference type="GO" id="GO:0016787">
    <property type="term" value="F:hydrolase activity"/>
    <property type="evidence" value="ECO:0007669"/>
    <property type="project" value="UniProtKB-ARBA"/>
</dbReference>
<dbReference type="Gene3D" id="3.40.720.10">
    <property type="entry name" value="Alkaline Phosphatase, subunit A"/>
    <property type="match status" value="1"/>
</dbReference>
<name>A0A3L7K148_9BACI</name>
<dbReference type="EMBL" id="RCVZ01000004">
    <property type="protein sequence ID" value="RLQ96119.1"/>
    <property type="molecule type" value="Genomic_DNA"/>
</dbReference>
<dbReference type="OrthoDB" id="9779418at2"/>
<gene>
    <name evidence="1" type="ORF">D9X91_07440</name>
</gene>
<proteinExistence type="predicted"/>
<keyword evidence="2" id="KW-1185">Reference proteome</keyword>
<dbReference type="AlphaFoldDB" id="A0A3L7K148"/>
<reference evidence="1 2" key="1">
    <citation type="submission" date="2018-10" db="EMBL/GenBank/DDBJ databases">
        <title>Falsibacillus sp. genome draft.</title>
        <authorList>
            <person name="Shi S."/>
        </authorList>
    </citation>
    <scope>NUCLEOTIDE SEQUENCE [LARGE SCALE GENOMIC DNA]</scope>
    <source>
        <strain evidence="1 2">GY 10110</strain>
    </source>
</reference>
<dbReference type="Proteomes" id="UP000276770">
    <property type="component" value="Unassembled WGS sequence"/>
</dbReference>
<protein>
    <submittedName>
        <fullName evidence="1">Alkaline phosphatase family protein</fullName>
    </submittedName>
</protein>
<dbReference type="SUPFAM" id="SSF53649">
    <property type="entry name" value="Alkaline phosphatase-like"/>
    <property type="match status" value="1"/>
</dbReference>